<dbReference type="AlphaFoldDB" id="A0A699GH13"/>
<protein>
    <submittedName>
        <fullName evidence="1">Uncharacterized protein</fullName>
    </submittedName>
</protein>
<gene>
    <name evidence="1" type="ORF">Tci_001072</name>
</gene>
<evidence type="ECO:0000313" key="1">
    <source>
        <dbReference type="EMBL" id="GEU29094.1"/>
    </source>
</evidence>
<proteinExistence type="predicted"/>
<sequence length="134" mass="15782">MANTGTPLLQELARAADSDDIGDQLLVLFSREVAEDTEKMENYRQLSGQLRNGVRMRDRYIRELRTSDMSDEVAESIEILKRVQLDMEKESRLLLMAREIQKFYGELFSFQNKRKVGIIVNEWNLVDKHFLYYS</sequence>
<comment type="caution">
    <text evidence="1">The sequence shown here is derived from an EMBL/GenBank/DDBJ whole genome shotgun (WGS) entry which is preliminary data.</text>
</comment>
<name>A0A699GH13_TANCI</name>
<accession>A0A699GH13</accession>
<organism evidence="1">
    <name type="scientific">Tanacetum cinerariifolium</name>
    <name type="common">Dalmatian daisy</name>
    <name type="synonym">Chrysanthemum cinerariifolium</name>
    <dbReference type="NCBI Taxonomy" id="118510"/>
    <lineage>
        <taxon>Eukaryota</taxon>
        <taxon>Viridiplantae</taxon>
        <taxon>Streptophyta</taxon>
        <taxon>Embryophyta</taxon>
        <taxon>Tracheophyta</taxon>
        <taxon>Spermatophyta</taxon>
        <taxon>Magnoliopsida</taxon>
        <taxon>eudicotyledons</taxon>
        <taxon>Gunneridae</taxon>
        <taxon>Pentapetalae</taxon>
        <taxon>asterids</taxon>
        <taxon>campanulids</taxon>
        <taxon>Asterales</taxon>
        <taxon>Asteraceae</taxon>
        <taxon>Asteroideae</taxon>
        <taxon>Anthemideae</taxon>
        <taxon>Anthemidinae</taxon>
        <taxon>Tanacetum</taxon>
    </lineage>
</organism>
<reference evidence="1" key="1">
    <citation type="journal article" date="2019" name="Sci. Rep.">
        <title>Draft genome of Tanacetum cinerariifolium, the natural source of mosquito coil.</title>
        <authorList>
            <person name="Yamashiro T."/>
            <person name="Shiraishi A."/>
            <person name="Satake H."/>
            <person name="Nakayama K."/>
        </authorList>
    </citation>
    <scope>NUCLEOTIDE SEQUENCE</scope>
</reference>
<dbReference type="EMBL" id="BKCJ010000043">
    <property type="protein sequence ID" value="GEU29094.1"/>
    <property type="molecule type" value="Genomic_DNA"/>
</dbReference>